<keyword evidence="2" id="KW-0540">Nuclease</keyword>
<gene>
    <name evidence="2" type="ORF">ACFSR8_14910</name>
</gene>
<evidence type="ECO:0000259" key="1">
    <source>
        <dbReference type="Pfam" id="PF13175"/>
    </source>
</evidence>
<accession>A0ABW5TDY2</accession>
<dbReference type="EMBL" id="JBHULY010000039">
    <property type="protein sequence ID" value="MFD2727513.1"/>
    <property type="molecule type" value="Genomic_DNA"/>
</dbReference>
<dbReference type="Pfam" id="PF13175">
    <property type="entry name" value="AAA_15"/>
    <property type="match status" value="1"/>
</dbReference>
<protein>
    <submittedName>
        <fullName evidence="2">ATP-dependent endonuclease</fullName>
    </submittedName>
</protein>
<dbReference type="Proteomes" id="UP001597476">
    <property type="component" value="Unassembled WGS sequence"/>
</dbReference>
<name>A0ABW5TDY2_9FLAO</name>
<organism evidence="2 3">
    <name type="scientific">Hyunsoonleella rubra</name>
    <dbReference type="NCBI Taxonomy" id="1737062"/>
    <lineage>
        <taxon>Bacteria</taxon>
        <taxon>Pseudomonadati</taxon>
        <taxon>Bacteroidota</taxon>
        <taxon>Flavobacteriia</taxon>
        <taxon>Flavobacteriales</taxon>
        <taxon>Flavobacteriaceae</taxon>
    </lineage>
</organism>
<evidence type="ECO:0000313" key="2">
    <source>
        <dbReference type="EMBL" id="MFD2727513.1"/>
    </source>
</evidence>
<dbReference type="InterPro" id="IPR041685">
    <property type="entry name" value="AAA_GajA/Old/RecF-like"/>
</dbReference>
<dbReference type="PANTHER" id="PTHR43581:SF2">
    <property type="entry name" value="EXCINUCLEASE ATPASE SUBUNIT"/>
    <property type="match status" value="1"/>
</dbReference>
<dbReference type="RefSeq" id="WP_380293446.1">
    <property type="nucleotide sequence ID" value="NZ_JBHULY010000039.1"/>
</dbReference>
<keyword evidence="2" id="KW-0378">Hydrolase</keyword>
<dbReference type="Gene3D" id="3.40.50.300">
    <property type="entry name" value="P-loop containing nucleotide triphosphate hydrolases"/>
    <property type="match status" value="1"/>
</dbReference>
<feature type="domain" description="Endonuclease GajA/Old nuclease/RecF-like AAA" evidence="1">
    <location>
        <begin position="1"/>
        <end position="341"/>
    </location>
</feature>
<proteinExistence type="predicted"/>
<evidence type="ECO:0000313" key="3">
    <source>
        <dbReference type="Proteomes" id="UP001597476"/>
    </source>
</evidence>
<sequence>MKIEKVNIKNFRGIEEIQDLDLNSLSILIGENGVAKTALLEALNFCLSPSFLSDRMNFTDFYQGTDDPIEIQIKFDTTFNAFLPDGFTKQTVVCDGIFLRAKKRDKAKAGKMFTELVVTQHYVLPNRQKDSANGWVQKRKNGSDFRFDERLLSFPVQTEGLPRSFYFSRTREKQIKKGFRTSIETVIEDFNWRFQRNIRNSNPASSIPVDKTKVETDIIDTIDKKLIKKTFDSLNNKLQKFNVPTLELKILDSNAPFNNMFLSKVINNVELQTNQIGSGIELLVSLVFLETLATLSKEDIIILIDEPELHLHPKLQKSLIPYFDYIINSNQIICTTHSPYVYQDCVNKPNTELTVCTKDGNDKISFDSVTASNLFPWSPSWGEINYKAFGLPTVEFHNELYGHLQWSNNAHTTNLIEAYFIQQGQVQTKNWIKVIQGIPQPATLVTLMTYIRHKIHHPENLSNVDYTETELIESIEIMMRLV</sequence>
<dbReference type="PANTHER" id="PTHR43581">
    <property type="entry name" value="ATP/GTP PHOSPHATASE"/>
    <property type="match status" value="1"/>
</dbReference>
<dbReference type="InterPro" id="IPR027417">
    <property type="entry name" value="P-loop_NTPase"/>
</dbReference>
<keyword evidence="2" id="KW-0255">Endonuclease</keyword>
<dbReference type="GO" id="GO:0004519">
    <property type="term" value="F:endonuclease activity"/>
    <property type="evidence" value="ECO:0007669"/>
    <property type="project" value="UniProtKB-KW"/>
</dbReference>
<dbReference type="InterPro" id="IPR051396">
    <property type="entry name" value="Bact_Antivir_Def_Nuclease"/>
</dbReference>
<keyword evidence="3" id="KW-1185">Reference proteome</keyword>
<reference evidence="3" key="1">
    <citation type="journal article" date="2019" name="Int. J. Syst. Evol. Microbiol.">
        <title>The Global Catalogue of Microorganisms (GCM) 10K type strain sequencing project: providing services to taxonomists for standard genome sequencing and annotation.</title>
        <authorList>
            <consortium name="The Broad Institute Genomics Platform"/>
            <consortium name="The Broad Institute Genome Sequencing Center for Infectious Disease"/>
            <person name="Wu L."/>
            <person name="Ma J."/>
        </authorList>
    </citation>
    <scope>NUCLEOTIDE SEQUENCE [LARGE SCALE GENOMIC DNA]</scope>
    <source>
        <strain evidence="3">KCTC 42398</strain>
    </source>
</reference>
<dbReference type="SUPFAM" id="SSF52540">
    <property type="entry name" value="P-loop containing nucleoside triphosphate hydrolases"/>
    <property type="match status" value="1"/>
</dbReference>
<comment type="caution">
    <text evidence="2">The sequence shown here is derived from an EMBL/GenBank/DDBJ whole genome shotgun (WGS) entry which is preliminary data.</text>
</comment>